<keyword evidence="4" id="KW-1185">Reference proteome</keyword>
<dbReference type="Proteomes" id="UP001500841">
    <property type="component" value="Unassembled WGS sequence"/>
</dbReference>
<dbReference type="InterPro" id="IPR036291">
    <property type="entry name" value="NAD(P)-bd_dom_sf"/>
</dbReference>
<organism evidence="3 4">
    <name type="scientific">Mucilaginibacter panaciglaebae</name>
    <dbReference type="NCBI Taxonomy" id="502331"/>
    <lineage>
        <taxon>Bacteria</taxon>
        <taxon>Pseudomonadati</taxon>
        <taxon>Bacteroidota</taxon>
        <taxon>Sphingobacteriia</taxon>
        <taxon>Sphingobacteriales</taxon>
        <taxon>Sphingobacteriaceae</taxon>
        <taxon>Mucilaginibacter</taxon>
    </lineage>
</organism>
<dbReference type="EMBL" id="BAABCV010000002">
    <property type="protein sequence ID" value="GAA4087067.1"/>
    <property type="molecule type" value="Genomic_DNA"/>
</dbReference>
<dbReference type="PRINTS" id="PR01713">
    <property type="entry name" value="NUCEPIMERASE"/>
</dbReference>
<reference evidence="4" key="1">
    <citation type="journal article" date="2019" name="Int. J. Syst. Evol. Microbiol.">
        <title>The Global Catalogue of Microorganisms (GCM) 10K type strain sequencing project: providing services to taxonomists for standard genome sequencing and annotation.</title>
        <authorList>
            <consortium name="The Broad Institute Genomics Platform"/>
            <consortium name="The Broad Institute Genome Sequencing Center for Infectious Disease"/>
            <person name="Wu L."/>
            <person name="Ma J."/>
        </authorList>
    </citation>
    <scope>NUCLEOTIDE SEQUENCE [LARGE SCALE GENOMIC DNA]</scope>
    <source>
        <strain evidence="4">JCM 17085</strain>
    </source>
</reference>
<dbReference type="RefSeq" id="WP_345100863.1">
    <property type="nucleotide sequence ID" value="NZ_BAABCV010000002.1"/>
</dbReference>
<comment type="caution">
    <text evidence="3">The sequence shown here is derived from an EMBL/GenBank/DDBJ whole genome shotgun (WGS) entry which is preliminary data.</text>
</comment>
<keyword evidence="1" id="KW-0520">NAD</keyword>
<dbReference type="SUPFAM" id="SSF51735">
    <property type="entry name" value="NAD(P)-binding Rossmann-fold domains"/>
    <property type="match status" value="1"/>
</dbReference>
<evidence type="ECO:0000259" key="2">
    <source>
        <dbReference type="Pfam" id="PF01370"/>
    </source>
</evidence>
<dbReference type="Pfam" id="PF01370">
    <property type="entry name" value="Epimerase"/>
    <property type="match status" value="1"/>
</dbReference>
<name>A0ABP7WE79_9SPHI</name>
<protein>
    <submittedName>
        <fullName evidence="3">NAD-dependent epimerase</fullName>
    </submittedName>
</protein>
<gene>
    <name evidence="3" type="ORF">GCM10022392_05050</name>
</gene>
<evidence type="ECO:0000313" key="3">
    <source>
        <dbReference type="EMBL" id="GAA4087067.1"/>
    </source>
</evidence>
<evidence type="ECO:0000313" key="4">
    <source>
        <dbReference type="Proteomes" id="UP001500841"/>
    </source>
</evidence>
<dbReference type="Gene3D" id="3.40.50.720">
    <property type="entry name" value="NAD(P)-binding Rossmann-like Domain"/>
    <property type="match status" value="1"/>
</dbReference>
<dbReference type="InterPro" id="IPR001509">
    <property type="entry name" value="Epimerase_deHydtase"/>
</dbReference>
<feature type="domain" description="NAD-dependent epimerase/dehydratase" evidence="2">
    <location>
        <begin position="3"/>
        <end position="252"/>
    </location>
</feature>
<dbReference type="PANTHER" id="PTHR43574">
    <property type="entry name" value="EPIMERASE-RELATED"/>
    <property type="match status" value="1"/>
</dbReference>
<dbReference type="Gene3D" id="3.90.25.10">
    <property type="entry name" value="UDP-galactose 4-epimerase, domain 1"/>
    <property type="match status" value="1"/>
</dbReference>
<accession>A0ABP7WE79</accession>
<evidence type="ECO:0000256" key="1">
    <source>
        <dbReference type="ARBA" id="ARBA00023027"/>
    </source>
</evidence>
<proteinExistence type="predicted"/>
<sequence>MKILVTGCAGFIGFHLARHLLNRGDEVIGLDNLNDYYDVNLKYSRLSELGISSDHITGNKCIVSDKFDNFQFYRLDVTDVYNVGDVFKMQKFDVVCHLAAQAGVRYSLKNPFVYIDSNVKGFLAILECCTQYKVKHLVYASSSSVYGLNYQMPFATNQRTDKPASLYAATKKCNELMAHSYSHLHGLRTTGLRFFTVYGPWGRPDMALFEFTKSIIEGRPINVFNNGNMKRDFTYIDDIINGIIKIIDPKKANEADAEEYLKPDILEPLAVIYNIGKGQPVKLLDFIAEIEKCLNIKAIKKFMPLQSGDVLETWADINELKNAVGYEPLYTINEGVKKFVSWYLSYHALSPAQLNIL</sequence>